<keyword evidence="2" id="KW-0540">Nuclease</keyword>
<gene>
    <name evidence="2" type="ORF">SCARUB_01471</name>
</gene>
<dbReference type="Pfam" id="PF03372">
    <property type="entry name" value="Exo_endo_phos"/>
    <property type="match status" value="1"/>
</dbReference>
<sequence length="326" mass="37336">MRGKIFKVGSFNLYNLVLPEVKYYGRKKYTKKVYEKKKTWIAQKLDLMDADIIGFQEIFHEKALKEVLKESDHYKKVSVKVAKPTGKGPVVGLVSRFPIVEHEVIEDFPASALLDVDGKEIPLTRFSRPVLSARLKIKDNLKLDVFVVHLKSKRPMYADGADHNDLIEKAKGQARSLILRAAESTAMRSLLMDYLQGRNYPVIVLGDVNDAGLAVTSQIVSGEPPWRRLSYRSKKKIWDVLLYHVKDIQARQSYSDVYYTHIYNGHYESLDHIMVSQEFVDKNPNHIGRVGYFSVFNDHLIDETLSKGEVEKWQSDHGLVVASIEL</sequence>
<dbReference type="SUPFAM" id="SSF56219">
    <property type="entry name" value="DNase I-like"/>
    <property type="match status" value="1"/>
</dbReference>
<accession>A0A1E3XCK7</accession>
<proteinExistence type="predicted"/>
<evidence type="ECO:0000259" key="1">
    <source>
        <dbReference type="Pfam" id="PF03372"/>
    </source>
</evidence>
<dbReference type="InterPro" id="IPR036691">
    <property type="entry name" value="Endo/exonu/phosph_ase_sf"/>
</dbReference>
<dbReference type="PANTHER" id="PTHR42834">
    <property type="entry name" value="ENDONUCLEASE/EXONUCLEASE/PHOSPHATASE FAMILY PROTEIN (AFU_ORTHOLOGUE AFUA_3G09210)"/>
    <property type="match status" value="1"/>
</dbReference>
<evidence type="ECO:0000313" key="2">
    <source>
        <dbReference type="EMBL" id="ODS33362.1"/>
    </source>
</evidence>
<reference evidence="2 3" key="1">
    <citation type="submission" date="2016-07" db="EMBL/GenBank/DDBJ databases">
        <title>Draft genome of Scalindua rubra, obtained from a brine-seawater interface in the Red Sea, sheds light on salt adaptation in anammox bacteria.</title>
        <authorList>
            <person name="Speth D.R."/>
            <person name="Lagkouvardos I."/>
            <person name="Wang Y."/>
            <person name="Qian P.-Y."/>
            <person name="Dutilh B.E."/>
            <person name="Jetten M.S."/>
        </authorList>
    </citation>
    <scope>NUCLEOTIDE SEQUENCE [LARGE SCALE GENOMIC DNA]</scope>
    <source>
        <strain evidence="2">BSI-1</strain>
    </source>
</reference>
<dbReference type="PANTHER" id="PTHR42834:SF1">
    <property type="entry name" value="ENDONUCLEASE_EXONUCLEASE_PHOSPHATASE FAMILY PROTEIN (AFU_ORTHOLOGUE AFUA_3G09210)"/>
    <property type="match status" value="1"/>
</dbReference>
<feature type="domain" description="Endonuclease/exonuclease/phosphatase" evidence="1">
    <location>
        <begin position="39"/>
        <end position="317"/>
    </location>
</feature>
<organism evidence="2 3">
    <name type="scientific">Candidatus Scalindua rubra</name>
    <dbReference type="NCBI Taxonomy" id="1872076"/>
    <lineage>
        <taxon>Bacteria</taxon>
        <taxon>Pseudomonadati</taxon>
        <taxon>Planctomycetota</taxon>
        <taxon>Candidatus Brocadiia</taxon>
        <taxon>Candidatus Brocadiales</taxon>
        <taxon>Candidatus Scalinduaceae</taxon>
        <taxon>Candidatus Scalindua</taxon>
    </lineage>
</organism>
<keyword evidence="2" id="KW-0378">Hydrolase</keyword>
<dbReference type="GO" id="GO:0004527">
    <property type="term" value="F:exonuclease activity"/>
    <property type="evidence" value="ECO:0007669"/>
    <property type="project" value="UniProtKB-KW"/>
</dbReference>
<keyword evidence="2" id="KW-0269">Exonuclease</keyword>
<dbReference type="Proteomes" id="UP000094056">
    <property type="component" value="Unassembled WGS sequence"/>
</dbReference>
<dbReference type="InterPro" id="IPR005135">
    <property type="entry name" value="Endo/exonuclease/phosphatase"/>
</dbReference>
<dbReference type="EMBL" id="MAYW01000030">
    <property type="protein sequence ID" value="ODS33362.1"/>
    <property type="molecule type" value="Genomic_DNA"/>
</dbReference>
<dbReference type="AlphaFoldDB" id="A0A1E3XCK7"/>
<dbReference type="GO" id="GO:0004519">
    <property type="term" value="F:endonuclease activity"/>
    <property type="evidence" value="ECO:0007669"/>
    <property type="project" value="UniProtKB-KW"/>
</dbReference>
<keyword evidence="2" id="KW-0255">Endonuclease</keyword>
<evidence type="ECO:0000313" key="3">
    <source>
        <dbReference type="Proteomes" id="UP000094056"/>
    </source>
</evidence>
<dbReference type="PATRIC" id="fig|1872076.5.peg.1713"/>
<name>A0A1E3XCK7_9BACT</name>
<dbReference type="Gene3D" id="3.60.10.10">
    <property type="entry name" value="Endonuclease/exonuclease/phosphatase"/>
    <property type="match status" value="1"/>
</dbReference>
<protein>
    <submittedName>
        <fullName evidence="2">Endonuclease/Exonuclease/phosphatase family protein</fullName>
    </submittedName>
</protein>
<comment type="caution">
    <text evidence="2">The sequence shown here is derived from an EMBL/GenBank/DDBJ whole genome shotgun (WGS) entry which is preliminary data.</text>
</comment>